<reference evidence="4" key="1">
    <citation type="submission" date="2017-03" db="EMBL/GenBank/DDBJ databases">
        <title>Phytopthora megakarya and P. palmivora, two closely related causual agents of cacao black pod achieved similar genome size and gene model numbers by different mechanisms.</title>
        <authorList>
            <person name="Ali S."/>
            <person name="Shao J."/>
            <person name="Larry D.J."/>
            <person name="Kronmiller B."/>
            <person name="Shen D."/>
            <person name="Strem M.D."/>
            <person name="Melnick R.L."/>
            <person name="Guiltinan M.J."/>
            <person name="Tyler B.M."/>
            <person name="Meinhardt L.W."/>
            <person name="Bailey B.A."/>
        </authorList>
    </citation>
    <scope>NUCLEOTIDE SEQUENCE [LARGE SCALE GENOMIC DNA]</scope>
    <source>
        <strain evidence="4">zdho120</strain>
    </source>
</reference>
<dbReference type="GO" id="GO:0005737">
    <property type="term" value="C:cytoplasm"/>
    <property type="evidence" value="ECO:0007669"/>
    <property type="project" value="TreeGrafter"/>
</dbReference>
<gene>
    <name evidence="3" type="ORF">PHMEG_00037721</name>
</gene>
<comment type="caution">
    <text evidence="3">The sequence shown here is derived from an EMBL/GenBank/DDBJ whole genome shotgun (WGS) entry which is preliminary data.</text>
</comment>
<dbReference type="PANTHER" id="PTHR48051:SF1">
    <property type="entry name" value="RAS SUPPRESSOR PROTEIN 1"/>
    <property type="match status" value="1"/>
</dbReference>
<dbReference type="GO" id="GO:0016301">
    <property type="term" value="F:kinase activity"/>
    <property type="evidence" value="ECO:0007669"/>
    <property type="project" value="UniProtKB-KW"/>
</dbReference>
<evidence type="ECO:0000256" key="1">
    <source>
        <dbReference type="ARBA" id="ARBA00022614"/>
    </source>
</evidence>
<evidence type="ECO:0000256" key="2">
    <source>
        <dbReference type="ARBA" id="ARBA00022737"/>
    </source>
</evidence>
<proteinExistence type="predicted"/>
<name>A0A225UJ65_9STRA</name>
<keyword evidence="1" id="KW-0433">Leucine-rich repeat</keyword>
<dbReference type="Pfam" id="PF12799">
    <property type="entry name" value="LRR_4"/>
    <property type="match status" value="1"/>
</dbReference>
<dbReference type="InterPro" id="IPR025875">
    <property type="entry name" value="Leu-rich_rpt_4"/>
</dbReference>
<organism evidence="3 4">
    <name type="scientific">Phytophthora megakarya</name>
    <dbReference type="NCBI Taxonomy" id="4795"/>
    <lineage>
        <taxon>Eukaryota</taxon>
        <taxon>Sar</taxon>
        <taxon>Stramenopiles</taxon>
        <taxon>Oomycota</taxon>
        <taxon>Peronosporomycetes</taxon>
        <taxon>Peronosporales</taxon>
        <taxon>Peronosporaceae</taxon>
        <taxon>Phytophthora</taxon>
    </lineage>
</organism>
<evidence type="ECO:0000313" key="3">
    <source>
        <dbReference type="EMBL" id="OWY93028.1"/>
    </source>
</evidence>
<dbReference type="PANTHER" id="PTHR48051">
    <property type="match status" value="1"/>
</dbReference>
<dbReference type="InterPro" id="IPR032675">
    <property type="entry name" value="LRR_dom_sf"/>
</dbReference>
<keyword evidence="3" id="KW-0808">Transferase</keyword>
<dbReference type="InterPro" id="IPR050216">
    <property type="entry name" value="LRR_domain-containing"/>
</dbReference>
<sequence length="176" mass="18170">MSNCLLSTYPADLEFMTSVVHVDFSENYFKDYPVKFSHDSMESLNLSTNALTACSGDFPNMTHLDLSGNTLTAIPSNIYDMPKLKTLNLSGNSFESIALTPDEVTFLQNLETFTIDTFGDVSGCSGSAQATISGVAVCTSTGTGGSSSGSGGSSNTGAIVGGIVGAIVVALILGKP</sequence>
<protein>
    <submittedName>
        <fullName evidence="3">TKL protein kinase</fullName>
    </submittedName>
</protein>
<keyword evidence="4" id="KW-1185">Reference proteome</keyword>
<evidence type="ECO:0000313" key="4">
    <source>
        <dbReference type="Proteomes" id="UP000198211"/>
    </source>
</evidence>
<dbReference type="OrthoDB" id="4062651at2759"/>
<dbReference type="EMBL" id="NBNE01016833">
    <property type="protein sequence ID" value="OWY93028.1"/>
    <property type="molecule type" value="Genomic_DNA"/>
</dbReference>
<dbReference type="AlphaFoldDB" id="A0A225UJ65"/>
<dbReference type="SUPFAM" id="SSF52058">
    <property type="entry name" value="L domain-like"/>
    <property type="match status" value="1"/>
</dbReference>
<keyword evidence="2" id="KW-0677">Repeat</keyword>
<dbReference type="Gene3D" id="3.80.10.10">
    <property type="entry name" value="Ribonuclease Inhibitor"/>
    <property type="match status" value="1"/>
</dbReference>
<dbReference type="PRINTS" id="PR00019">
    <property type="entry name" value="LEURICHRPT"/>
</dbReference>
<accession>A0A225UJ65</accession>
<dbReference type="Proteomes" id="UP000198211">
    <property type="component" value="Unassembled WGS sequence"/>
</dbReference>
<keyword evidence="3" id="KW-0418">Kinase</keyword>
<dbReference type="STRING" id="4795.A0A225UJ65"/>